<evidence type="ECO:0000313" key="1">
    <source>
        <dbReference type="EMBL" id="MFC3756236.1"/>
    </source>
</evidence>
<dbReference type="RefSeq" id="WP_290296600.1">
    <property type="nucleotide sequence ID" value="NZ_JAUFQR010000001.1"/>
</dbReference>
<proteinExistence type="predicted"/>
<comment type="caution">
    <text evidence="1">The sequence shown here is derived from an EMBL/GenBank/DDBJ whole genome shotgun (WGS) entry which is preliminary data.</text>
</comment>
<evidence type="ECO:0008006" key="3">
    <source>
        <dbReference type="Google" id="ProtNLM"/>
    </source>
</evidence>
<dbReference type="EMBL" id="JBHRYO010000002">
    <property type="protein sequence ID" value="MFC3756236.1"/>
    <property type="molecule type" value="Genomic_DNA"/>
</dbReference>
<sequence>MINHQISFNNPYYANLENLLNNDLQNVLDVNAFLTELVYLNEHWEDMELREAFIEKEGGCWDWQDLLDFNATGNWFTFFKFEDLGGYINVDTKTFYLENCLLSNEAVIEMPLDEFIDVLQQWKNIISG</sequence>
<gene>
    <name evidence="1" type="ORF">ACFONJ_09685</name>
</gene>
<evidence type="ECO:0000313" key="2">
    <source>
        <dbReference type="Proteomes" id="UP001595735"/>
    </source>
</evidence>
<organism evidence="1 2">
    <name type="scientific">Chryseobacterium tructae</name>
    <dbReference type="NCBI Taxonomy" id="1037380"/>
    <lineage>
        <taxon>Bacteria</taxon>
        <taxon>Pseudomonadati</taxon>
        <taxon>Bacteroidota</taxon>
        <taxon>Flavobacteriia</taxon>
        <taxon>Flavobacteriales</taxon>
        <taxon>Weeksellaceae</taxon>
        <taxon>Chryseobacterium group</taxon>
        <taxon>Chryseobacterium</taxon>
    </lineage>
</organism>
<keyword evidence="2" id="KW-1185">Reference proteome</keyword>
<dbReference type="Proteomes" id="UP001595735">
    <property type="component" value="Unassembled WGS sequence"/>
</dbReference>
<name>A0ABV7XT92_9FLAO</name>
<protein>
    <recommendedName>
        <fullName evidence="3">SMI1/KNR4 family protein</fullName>
    </recommendedName>
</protein>
<accession>A0ABV7XT92</accession>
<reference evidence="2" key="1">
    <citation type="journal article" date="2019" name="Int. J. Syst. Evol. Microbiol.">
        <title>The Global Catalogue of Microorganisms (GCM) 10K type strain sequencing project: providing services to taxonomists for standard genome sequencing and annotation.</title>
        <authorList>
            <consortium name="The Broad Institute Genomics Platform"/>
            <consortium name="The Broad Institute Genome Sequencing Center for Infectious Disease"/>
            <person name="Wu L."/>
            <person name="Ma J."/>
        </authorList>
    </citation>
    <scope>NUCLEOTIDE SEQUENCE [LARGE SCALE GENOMIC DNA]</scope>
    <source>
        <strain evidence="2">CECT 7798</strain>
    </source>
</reference>